<accession>A0AAX0N2E6</accession>
<proteinExistence type="predicted"/>
<comment type="caution">
    <text evidence="1">The sequence shown here is derived from an EMBL/GenBank/DDBJ whole genome shotgun (WGS) entry which is preliminary data.</text>
</comment>
<reference evidence="1 2" key="1">
    <citation type="journal article" date="2016" name="Eur. J. Clin. Microbiol. Infect. Dis.">
        <title>Whole genome sequencing as a tool for phylogenetic analysis of clinical strains of Mitis group streptococci.</title>
        <authorList>
            <person name="Rasmussen L.H."/>
            <person name="Dargis R."/>
            <person name="Hojholt K."/>
            <person name="Christensen J.J."/>
            <person name="Skovgaard O."/>
            <person name="Justesen U.S."/>
            <person name="Rosenvinge F.S."/>
            <person name="Moser C."/>
            <person name="Lukjancenko O."/>
            <person name="Rasmussen S."/>
            <person name="Nielsen X.C."/>
        </authorList>
    </citation>
    <scope>NUCLEOTIDE SEQUENCE [LARGE SCALE GENOMIC DNA]</scope>
    <source>
        <strain evidence="1 2">RH_49702_11</strain>
    </source>
</reference>
<organism evidence="1 2">
    <name type="scientific">Streptococcus oralis subsp. tigurinus</name>
    <dbReference type="NCBI Taxonomy" id="1077464"/>
    <lineage>
        <taxon>Bacteria</taxon>
        <taxon>Bacillati</taxon>
        <taxon>Bacillota</taxon>
        <taxon>Bacilli</taxon>
        <taxon>Lactobacillales</taxon>
        <taxon>Streptococcaceae</taxon>
        <taxon>Streptococcus</taxon>
    </lineage>
</organism>
<evidence type="ECO:0000313" key="2">
    <source>
        <dbReference type="Proteomes" id="UP000193657"/>
    </source>
</evidence>
<dbReference type="Proteomes" id="UP000193657">
    <property type="component" value="Unassembled WGS sequence"/>
</dbReference>
<sequence length="49" mass="5843">MKIKEQTRKLAAGCSKHCFEVVDKTDEVSYLYIYGKATLTWFEEIFEEY</sequence>
<evidence type="ECO:0000313" key="1">
    <source>
        <dbReference type="EMBL" id="ORO32101.1"/>
    </source>
</evidence>
<protein>
    <recommendedName>
        <fullName evidence="3">Chlorohydrolase</fullName>
    </recommendedName>
</protein>
<gene>
    <name evidence="1" type="ORF">B7731_03260</name>
</gene>
<name>A0AAX0N2E6_STROR</name>
<dbReference type="EMBL" id="NCUA01000007">
    <property type="protein sequence ID" value="ORO32101.1"/>
    <property type="molecule type" value="Genomic_DNA"/>
</dbReference>
<dbReference type="AlphaFoldDB" id="A0AAX0N2E6"/>
<evidence type="ECO:0008006" key="3">
    <source>
        <dbReference type="Google" id="ProtNLM"/>
    </source>
</evidence>